<evidence type="ECO:0000256" key="16">
    <source>
        <dbReference type="ARBA" id="ARBA00023136"/>
    </source>
</evidence>
<evidence type="ECO:0000256" key="5">
    <source>
        <dbReference type="ARBA" id="ARBA00022528"/>
    </source>
</evidence>
<keyword evidence="9" id="KW-0547">Nucleotide-binding</keyword>
<keyword evidence="16" id="KW-0472">Membrane</keyword>
<keyword evidence="6" id="KW-0934">Plastid</keyword>
<reference evidence="19" key="1">
    <citation type="submission" date="2021-02" db="EMBL/GenBank/DDBJ databases">
        <authorList>
            <person name="Nowell W R."/>
        </authorList>
    </citation>
    <scope>NUCLEOTIDE SEQUENCE</scope>
</reference>
<protein>
    <recommendedName>
        <fullName evidence="18">AIG1-type G domain-containing protein</fullName>
    </recommendedName>
</protein>
<keyword evidence="14" id="KW-1133">Transmembrane helix</keyword>
<evidence type="ECO:0000256" key="3">
    <source>
        <dbReference type="ARBA" id="ARBA00008535"/>
    </source>
</evidence>
<evidence type="ECO:0000256" key="15">
    <source>
        <dbReference type="ARBA" id="ARBA00023134"/>
    </source>
</evidence>
<dbReference type="PANTHER" id="PTHR10903:SF135">
    <property type="entry name" value="TRANSLOCASE OF CHLOROPLAST 120, CHLOROPLASTIC-RELATED"/>
    <property type="match status" value="1"/>
</dbReference>
<dbReference type="GO" id="GO:0005525">
    <property type="term" value="F:GTP binding"/>
    <property type="evidence" value="ECO:0007669"/>
    <property type="project" value="UniProtKB-KW"/>
</dbReference>
<keyword evidence="10" id="KW-0378">Hydrolase</keyword>
<evidence type="ECO:0000313" key="19">
    <source>
        <dbReference type="EMBL" id="CAF1456178.1"/>
    </source>
</evidence>
<evidence type="ECO:0000256" key="13">
    <source>
        <dbReference type="ARBA" id="ARBA00022927"/>
    </source>
</evidence>
<evidence type="ECO:0000256" key="12">
    <source>
        <dbReference type="ARBA" id="ARBA00022842"/>
    </source>
</evidence>
<comment type="caution">
    <text evidence="19">The sequence shown here is derived from an EMBL/GenBank/DDBJ whole genome shotgun (WGS) entry which is preliminary data.</text>
</comment>
<evidence type="ECO:0000256" key="4">
    <source>
        <dbReference type="ARBA" id="ARBA00022448"/>
    </source>
</evidence>
<name>A0A8S2FFW0_9BILA</name>
<sequence length="314" mass="36572">LMMTNDNVDDDVRVLVVIGNTGDGKSTFLNLLMNNENAFQEGISADPITEKTSVKECQWKNEKLLLCDTQGISDSQNLDNENIKQMALELKQLPYINMIILIINGSNVRVSVYLQETIKLFINIFSKQIFNHLIIAFTHWSLDQNDDTDESNIENDYNEKISKMFHITKHIPCFFIDSCYNRLNKRGKYTYDNDIKKIYDTRLDTLYGTLIAMDRLPVSKVEIKDRNIQTIRKEKQTIEINRLIEPIFKHVRRRKSGINGLISYKGSGYEDIQEHSGNKITITYRDQERNIQVLYNGQEIVGDWTTINEYTVEH</sequence>
<dbReference type="EMBL" id="CAJNOK010030111">
    <property type="protein sequence ID" value="CAF1456178.1"/>
    <property type="molecule type" value="Genomic_DNA"/>
</dbReference>
<dbReference type="GO" id="GO:0015031">
    <property type="term" value="P:protein transport"/>
    <property type="evidence" value="ECO:0007669"/>
    <property type="project" value="UniProtKB-KW"/>
</dbReference>
<evidence type="ECO:0000256" key="10">
    <source>
        <dbReference type="ARBA" id="ARBA00022801"/>
    </source>
</evidence>
<evidence type="ECO:0000256" key="1">
    <source>
        <dbReference type="ARBA" id="ARBA00001946"/>
    </source>
</evidence>
<evidence type="ECO:0000256" key="9">
    <source>
        <dbReference type="ARBA" id="ARBA00022741"/>
    </source>
</evidence>
<feature type="domain" description="AIG1-type G" evidence="18">
    <location>
        <begin position="15"/>
        <end position="175"/>
    </location>
</feature>
<dbReference type="SUPFAM" id="SSF52540">
    <property type="entry name" value="P-loop containing nucleoside triphosphate hydrolases"/>
    <property type="match status" value="1"/>
</dbReference>
<evidence type="ECO:0000256" key="8">
    <source>
        <dbReference type="ARBA" id="ARBA00022723"/>
    </source>
</evidence>
<keyword evidence="5" id="KW-0150">Chloroplast</keyword>
<evidence type="ECO:0000256" key="6">
    <source>
        <dbReference type="ARBA" id="ARBA00022640"/>
    </source>
</evidence>
<dbReference type="Proteomes" id="UP000682733">
    <property type="component" value="Unassembled WGS sequence"/>
</dbReference>
<dbReference type="EMBL" id="CAJOBA010051967">
    <property type="protein sequence ID" value="CAF4250189.1"/>
    <property type="molecule type" value="Genomic_DNA"/>
</dbReference>
<dbReference type="Proteomes" id="UP000677228">
    <property type="component" value="Unassembled WGS sequence"/>
</dbReference>
<keyword evidence="7" id="KW-0812">Transmembrane</keyword>
<evidence type="ECO:0000256" key="17">
    <source>
        <dbReference type="ARBA" id="ARBA00024013"/>
    </source>
</evidence>
<feature type="non-terminal residue" evidence="19">
    <location>
        <position position="1"/>
    </location>
</feature>
<keyword evidence="13" id="KW-0653">Protein transport</keyword>
<gene>
    <name evidence="19" type="ORF">OVA965_LOCUS35045</name>
    <name evidence="20" type="ORF">TMI583_LOCUS36001</name>
</gene>
<evidence type="ECO:0000313" key="20">
    <source>
        <dbReference type="EMBL" id="CAF4250189.1"/>
    </source>
</evidence>
<comment type="similarity">
    <text evidence="3">Belongs to the TRAFAC class TrmE-Era-EngA-EngB-Septin-like GTPase superfamily. AIG1/Toc34/Toc159-like paraseptin GTPase family. IAN subfamily.</text>
</comment>
<comment type="subcellular location">
    <subcellularLocation>
        <location evidence="2">Membrane</location>
        <topology evidence="2">Single-pass membrane protein</topology>
    </subcellularLocation>
    <subcellularLocation>
        <location evidence="17">Plastid</location>
        <location evidence="17">Chloroplast outer membrane</location>
    </subcellularLocation>
</comment>
<keyword evidence="8" id="KW-0479">Metal-binding</keyword>
<comment type="cofactor">
    <cofactor evidence="1">
        <name>Mg(2+)</name>
        <dbReference type="ChEBI" id="CHEBI:18420"/>
    </cofactor>
</comment>
<evidence type="ECO:0000256" key="14">
    <source>
        <dbReference type="ARBA" id="ARBA00022989"/>
    </source>
</evidence>
<evidence type="ECO:0000313" key="21">
    <source>
        <dbReference type="Proteomes" id="UP000677228"/>
    </source>
</evidence>
<dbReference type="AlphaFoldDB" id="A0A8S2FFW0"/>
<dbReference type="Gene3D" id="3.40.50.300">
    <property type="entry name" value="P-loop containing nucleotide triphosphate hydrolases"/>
    <property type="match status" value="1"/>
</dbReference>
<dbReference type="InterPro" id="IPR006703">
    <property type="entry name" value="G_AIG1"/>
</dbReference>
<evidence type="ECO:0000259" key="18">
    <source>
        <dbReference type="Pfam" id="PF04548"/>
    </source>
</evidence>
<dbReference type="Pfam" id="PF04548">
    <property type="entry name" value="AIG1"/>
    <property type="match status" value="1"/>
</dbReference>
<evidence type="ECO:0000256" key="7">
    <source>
        <dbReference type="ARBA" id="ARBA00022692"/>
    </source>
</evidence>
<dbReference type="GO" id="GO:0046872">
    <property type="term" value="F:metal ion binding"/>
    <property type="evidence" value="ECO:0007669"/>
    <property type="project" value="UniProtKB-KW"/>
</dbReference>
<evidence type="ECO:0000256" key="2">
    <source>
        <dbReference type="ARBA" id="ARBA00004167"/>
    </source>
</evidence>
<proteinExistence type="inferred from homology"/>
<organism evidence="19 21">
    <name type="scientific">Didymodactylos carnosus</name>
    <dbReference type="NCBI Taxonomy" id="1234261"/>
    <lineage>
        <taxon>Eukaryota</taxon>
        <taxon>Metazoa</taxon>
        <taxon>Spiralia</taxon>
        <taxon>Gnathifera</taxon>
        <taxon>Rotifera</taxon>
        <taxon>Eurotatoria</taxon>
        <taxon>Bdelloidea</taxon>
        <taxon>Philodinida</taxon>
        <taxon>Philodinidae</taxon>
        <taxon>Didymodactylos</taxon>
    </lineage>
</organism>
<dbReference type="InterPro" id="IPR027417">
    <property type="entry name" value="P-loop_NTPase"/>
</dbReference>
<evidence type="ECO:0000256" key="11">
    <source>
        <dbReference type="ARBA" id="ARBA00022805"/>
    </source>
</evidence>
<dbReference type="PANTHER" id="PTHR10903">
    <property type="entry name" value="GTPASE, IMAP FAMILY MEMBER-RELATED"/>
    <property type="match status" value="1"/>
</dbReference>
<dbReference type="CDD" id="cd00882">
    <property type="entry name" value="Ras_like_GTPase"/>
    <property type="match status" value="1"/>
</dbReference>
<dbReference type="GO" id="GO:0016020">
    <property type="term" value="C:membrane"/>
    <property type="evidence" value="ECO:0007669"/>
    <property type="project" value="UniProtKB-SubCell"/>
</dbReference>
<dbReference type="GO" id="GO:0016787">
    <property type="term" value="F:hydrolase activity"/>
    <property type="evidence" value="ECO:0007669"/>
    <property type="project" value="UniProtKB-KW"/>
</dbReference>
<keyword evidence="4" id="KW-0813">Transport</keyword>
<dbReference type="InterPro" id="IPR045058">
    <property type="entry name" value="GIMA/IAN/Toc"/>
</dbReference>
<accession>A0A8S2FFW0</accession>
<keyword evidence="15" id="KW-0342">GTP-binding</keyword>
<keyword evidence="11" id="KW-1002">Plastid outer membrane</keyword>
<keyword evidence="12" id="KW-0460">Magnesium</keyword>